<dbReference type="InterPro" id="IPR018247">
    <property type="entry name" value="EF_Hand_1_Ca_BS"/>
</dbReference>
<protein>
    <submittedName>
        <fullName evidence="2">Periplasmic binding protein</fullName>
    </submittedName>
</protein>
<name>A0A117LFQ8_9EURY</name>
<dbReference type="Pfam" id="PF01497">
    <property type="entry name" value="Peripla_BP_2"/>
    <property type="match status" value="1"/>
</dbReference>
<dbReference type="InterPro" id="IPR036439">
    <property type="entry name" value="Dockerin_dom_sf"/>
</dbReference>
<comment type="caution">
    <text evidence="2">The sequence shown here is derived from an EMBL/GenBank/DDBJ whole genome shotgun (WGS) entry which is preliminary data.</text>
</comment>
<evidence type="ECO:0000313" key="5">
    <source>
        <dbReference type="Proteomes" id="UP000057043"/>
    </source>
</evidence>
<evidence type="ECO:0000313" key="4">
    <source>
        <dbReference type="Proteomes" id="UP000053961"/>
    </source>
</evidence>
<dbReference type="PANTHER" id="PTHR30535:SF34">
    <property type="entry name" value="MOLYBDATE-BINDING PROTEIN MOLA"/>
    <property type="match status" value="1"/>
</dbReference>
<evidence type="ECO:0000313" key="3">
    <source>
        <dbReference type="EMBL" id="KUK95587.1"/>
    </source>
</evidence>
<feature type="domain" description="Fe/B12 periplasmic-binding" evidence="1">
    <location>
        <begin position="105"/>
        <end position="379"/>
    </location>
</feature>
<dbReference type="Proteomes" id="UP000057043">
    <property type="component" value="Unassembled WGS sequence"/>
</dbReference>
<dbReference type="InterPro" id="IPR002491">
    <property type="entry name" value="ABC_transptr_periplasmic_BD"/>
</dbReference>
<accession>A0A117LFQ8</accession>
<proteinExistence type="predicted"/>
<reference evidence="3" key="1">
    <citation type="journal article" date="2015" name="MBio">
        <title>Genome-resolved metagenomic analysis reveals roles for candidate phyla and other microbial community members in biogeochemical transformations in oil reservoirs.</title>
        <authorList>
            <person name="Hu P."/>
            <person name="Tom L."/>
            <person name="Singh A."/>
            <person name="Thomas B.C."/>
            <person name="Baker B.J."/>
            <person name="Piceno Y.M."/>
            <person name="Andersen G.L."/>
            <person name="Banfield J.F."/>
        </authorList>
    </citation>
    <scope>NUCLEOTIDE SEQUENCE [LARGE SCALE GENOMIC DNA]</scope>
    <source>
        <strain evidence="3">56_747</strain>
    </source>
</reference>
<dbReference type="PROSITE" id="PS50983">
    <property type="entry name" value="FE_B12_PBP"/>
    <property type="match status" value="1"/>
</dbReference>
<dbReference type="PROSITE" id="PS00018">
    <property type="entry name" value="EF_HAND_1"/>
    <property type="match status" value="1"/>
</dbReference>
<dbReference type="SUPFAM" id="SSF63446">
    <property type="entry name" value="Type I dockerin domain"/>
    <property type="match status" value="1"/>
</dbReference>
<dbReference type="PATRIC" id="fig|301375.6.peg.925"/>
<dbReference type="SUPFAM" id="SSF53807">
    <property type="entry name" value="Helical backbone' metal receptor"/>
    <property type="match status" value="1"/>
</dbReference>
<dbReference type="InterPro" id="IPR050902">
    <property type="entry name" value="ABC_Transporter_SBP"/>
</dbReference>
<dbReference type="Gene3D" id="1.10.1330.10">
    <property type="entry name" value="Dockerin domain"/>
    <property type="match status" value="1"/>
</dbReference>
<evidence type="ECO:0000259" key="1">
    <source>
        <dbReference type="PROSITE" id="PS50983"/>
    </source>
</evidence>
<dbReference type="Proteomes" id="UP000053961">
    <property type="component" value="Unassembled WGS sequence"/>
</dbReference>
<reference evidence="4 5" key="2">
    <citation type="journal article" date="2015" name="MBio">
        <title>Genome-Resolved Metagenomic Analysis Reveals Roles for Candidate Phyla and Other Microbial Community Members in Biogeochemical Transformations in Oil Reservoirs.</title>
        <authorList>
            <person name="Hu P."/>
            <person name="Tom L."/>
            <person name="Singh A."/>
            <person name="Thomas B.C."/>
            <person name="Baker B.J."/>
            <person name="Piceno Y.M."/>
            <person name="Andersen G.L."/>
            <person name="Banfield J.F."/>
        </authorList>
    </citation>
    <scope>NUCLEOTIDE SEQUENCE [LARGE SCALE GENOMIC DNA]</scope>
    <source>
        <strain evidence="2">57_489</strain>
    </source>
</reference>
<organism evidence="2 5">
    <name type="scientific">Methanothrix harundinacea</name>
    <dbReference type="NCBI Taxonomy" id="301375"/>
    <lineage>
        <taxon>Archaea</taxon>
        <taxon>Methanobacteriati</taxon>
        <taxon>Methanobacteriota</taxon>
        <taxon>Stenosarchaea group</taxon>
        <taxon>Methanomicrobia</taxon>
        <taxon>Methanotrichales</taxon>
        <taxon>Methanotrichaceae</taxon>
        <taxon>Methanothrix</taxon>
    </lineage>
</organism>
<dbReference type="EMBL" id="LGFT01000018">
    <property type="protein sequence ID" value="KUK44695.1"/>
    <property type="molecule type" value="Genomic_DNA"/>
</dbReference>
<sequence length="411" mass="45892">MKTKLTLVLFSLLLLTMPSIASDYTLRIFGNANMDDAIDEEDLDLIEAMIGGSEAETELADANHDGLIDEDDLTRVEEIIRGDPTEVTLIDSTERVVKVKTPAERIVPLNMRHATAVIVLGGEDEIVGVDSTVLDRELLFENLSTRALVGSTKEPDIEAILELEPDLVITFTHLAPQDQLDDKLPSEVALVRFDLSRSENLKEEMMALGYLIGNREAVKDYEEWYDLYMGAVLEKVSGIPEEDRVRVFMERESTDREASVRWAYASDTGYTDLCDVAGGVNIAKEKIDYNADIEAEWVMEENPEVIIGLSYSGGYRVDDDAPLMAYRDAIMSAPGFELVDAVKNGRVYIISGDFSLGPQMTIGAVAVAKWLYPELFSDLDIEAIHQEFLKKFMHVDYDLTEHGAFVYPPLD</sequence>
<dbReference type="AlphaFoldDB" id="A0A117LFQ8"/>
<gene>
    <name evidence="2" type="ORF">XD72_0932</name>
    <name evidence="3" type="ORF">XE07_1722</name>
</gene>
<evidence type="ECO:0000313" key="2">
    <source>
        <dbReference type="EMBL" id="KUK44695.1"/>
    </source>
</evidence>
<dbReference type="Gene3D" id="3.40.50.1980">
    <property type="entry name" value="Nitrogenase molybdenum iron protein domain"/>
    <property type="match status" value="2"/>
</dbReference>
<dbReference type="EMBL" id="LGHB01000031">
    <property type="protein sequence ID" value="KUK95587.1"/>
    <property type="molecule type" value="Genomic_DNA"/>
</dbReference>
<dbReference type="GO" id="GO:0000272">
    <property type="term" value="P:polysaccharide catabolic process"/>
    <property type="evidence" value="ECO:0007669"/>
    <property type="project" value="InterPro"/>
</dbReference>
<dbReference type="PANTHER" id="PTHR30535">
    <property type="entry name" value="VITAMIN B12-BINDING PROTEIN"/>
    <property type="match status" value="1"/>
</dbReference>